<dbReference type="Proteomes" id="UP000663848">
    <property type="component" value="Unassembled WGS sequence"/>
</dbReference>
<dbReference type="EMBL" id="CAJNXB010000110">
    <property type="protein sequence ID" value="CAF3021855.1"/>
    <property type="molecule type" value="Genomic_DNA"/>
</dbReference>
<evidence type="ECO:0000313" key="6">
    <source>
        <dbReference type="Proteomes" id="UP000663873"/>
    </source>
</evidence>
<dbReference type="EMBL" id="CAJNYT010000706">
    <property type="protein sequence ID" value="CAF3366200.1"/>
    <property type="molecule type" value="Genomic_DNA"/>
</dbReference>
<dbReference type="EMBL" id="CAJOBP010002243">
    <property type="protein sequence ID" value="CAF4343192.1"/>
    <property type="molecule type" value="Genomic_DNA"/>
</dbReference>
<reference evidence="1" key="1">
    <citation type="submission" date="2021-02" db="EMBL/GenBank/DDBJ databases">
        <authorList>
            <person name="Nowell W R."/>
        </authorList>
    </citation>
    <scope>NUCLEOTIDE SEQUENCE</scope>
</reference>
<evidence type="ECO:0000313" key="3">
    <source>
        <dbReference type="EMBL" id="CAF4343192.1"/>
    </source>
</evidence>
<accession>A0A817LEH6</accession>
<evidence type="ECO:0000313" key="4">
    <source>
        <dbReference type="EMBL" id="CAF4486802.1"/>
    </source>
</evidence>
<evidence type="ECO:0000313" key="1">
    <source>
        <dbReference type="EMBL" id="CAF3021855.1"/>
    </source>
</evidence>
<protein>
    <submittedName>
        <fullName evidence="1">Uncharacterized protein</fullName>
    </submittedName>
</protein>
<comment type="caution">
    <text evidence="1">The sequence shown here is derived from an EMBL/GenBank/DDBJ whole genome shotgun (WGS) entry which is preliminary data.</text>
</comment>
<dbReference type="GO" id="GO:0003700">
    <property type="term" value="F:DNA-binding transcription factor activity"/>
    <property type="evidence" value="ECO:0007669"/>
    <property type="project" value="InterPro"/>
</dbReference>
<dbReference type="Gene3D" id="2.60.40.340">
    <property type="entry name" value="Rel homology domain (RHD), DNA-binding domain"/>
    <property type="match status" value="1"/>
</dbReference>
<dbReference type="AlphaFoldDB" id="A0A817LEH6"/>
<dbReference type="Proteomes" id="UP000663872">
    <property type="component" value="Unassembled WGS sequence"/>
</dbReference>
<dbReference type="InterPro" id="IPR037059">
    <property type="entry name" value="RHD_DNA_bind_dom_sf"/>
</dbReference>
<dbReference type="InterPro" id="IPR008967">
    <property type="entry name" value="p53-like_TF_DNA-bd_sf"/>
</dbReference>
<dbReference type="EMBL" id="CAJOBR010000251">
    <property type="protein sequence ID" value="CAF4486802.1"/>
    <property type="molecule type" value="Genomic_DNA"/>
</dbReference>
<dbReference type="OrthoDB" id="10060200at2759"/>
<dbReference type="Proteomes" id="UP000663825">
    <property type="component" value="Unassembled WGS sequence"/>
</dbReference>
<evidence type="ECO:0000313" key="5">
    <source>
        <dbReference type="Proteomes" id="UP000663825"/>
    </source>
</evidence>
<proteinExistence type="predicted"/>
<sequence length="328" mass="38343">MEFQPNDSSDSTTTTTDELLALEQVFFHPEDFTDAFNDLPIGINQVTIEDQSSTNMENLEVSLPNQNTNVEIERGISDMQDNQDDFGSSSYPHINRSEEAAIANNQYDSQNAINESSSIINSIQNVVDAIYHEQNPAIRITTQPAAKQRFRYRREGTRYQAGSRSNPTCIELPILYGCLQTPDQSWWLEATLVTTTRNPQRKRFVHEHEMSCTEENVEQIGLHSFRIRLTNEEVCRRRKTIRHVSITKTKQRNYSFLLTPYDPSMEDNNVEHYTLPNEDRLTKVQKSKRFDRAYHTNEYQILFQLMIRQNDRWYMTPIYCETHVVRNA</sequence>
<keyword evidence="6" id="KW-1185">Reference proteome</keyword>
<organism evidence="1 5">
    <name type="scientific">Rotaria socialis</name>
    <dbReference type="NCBI Taxonomy" id="392032"/>
    <lineage>
        <taxon>Eukaryota</taxon>
        <taxon>Metazoa</taxon>
        <taxon>Spiralia</taxon>
        <taxon>Gnathifera</taxon>
        <taxon>Rotifera</taxon>
        <taxon>Eurotatoria</taxon>
        <taxon>Bdelloidea</taxon>
        <taxon>Philodinida</taxon>
        <taxon>Philodinidae</taxon>
        <taxon>Rotaria</taxon>
    </lineage>
</organism>
<gene>
    <name evidence="2" type="ORF">GRG538_LOCUS6894</name>
    <name evidence="4" type="ORF">QYT958_LOCUS3518</name>
    <name evidence="1" type="ORF">TIS948_LOCUS2493</name>
    <name evidence="3" type="ORF">UJA718_LOCUS15287</name>
</gene>
<dbReference type="SUPFAM" id="SSF49417">
    <property type="entry name" value="p53-like transcription factors"/>
    <property type="match status" value="1"/>
</dbReference>
<name>A0A817LEH6_9BILA</name>
<dbReference type="GO" id="GO:0003677">
    <property type="term" value="F:DNA binding"/>
    <property type="evidence" value="ECO:0007669"/>
    <property type="project" value="InterPro"/>
</dbReference>
<dbReference type="Proteomes" id="UP000663873">
    <property type="component" value="Unassembled WGS sequence"/>
</dbReference>
<evidence type="ECO:0000313" key="2">
    <source>
        <dbReference type="EMBL" id="CAF3366200.1"/>
    </source>
</evidence>